<evidence type="ECO:0000313" key="1">
    <source>
        <dbReference type="Proteomes" id="UP000887564"/>
    </source>
</evidence>
<keyword evidence="1" id="KW-1185">Reference proteome</keyword>
<evidence type="ECO:0000313" key="2">
    <source>
        <dbReference type="WBParaSite" id="PEQ_0001247801-mRNA-1"/>
    </source>
</evidence>
<name>A0A914S1K8_PAREQ</name>
<dbReference type="Proteomes" id="UP000887564">
    <property type="component" value="Unplaced"/>
</dbReference>
<dbReference type="AlphaFoldDB" id="A0A914S1K8"/>
<dbReference type="WBParaSite" id="PEQ_0001247801-mRNA-1">
    <property type="protein sequence ID" value="PEQ_0001247801-mRNA-1"/>
    <property type="gene ID" value="PEQ_0001247801"/>
</dbReference>
<accession>A0A914S1K8</accession>
<sequence length="78" mass="7935">MIQGSLIIPSAGFMLPLRPGVPFFPGAPSFPFLPSSPGCPGAPTGPCWHVQQLEVLTGSRCTMTSLSTGTGYVGSGSP</sequence>
<proteinExistence type="predicted"/>
<organism evidence="1 2">
    <name type="scientific">Parascaris equorum</name>
    <name type="common">Equine roundworm</name>
    <dbReference type="NCBI Taxonomy" id="6256"/>
    <lineage>
        <taxon>Eukaryota</taxon>
        <taxon>Metazoa</taxon>
        <taxon>Ecdysozoa</taxon>
        <taxon>Nematoda</taxon>
        <taxon>Chromadorea</taxon>
        <taxon>Rhabditida</taxon>
        <taxon>Spirurina</taxon>
        <taxon>Ascaridomorpha</taxon>
        <taxon>Ascaridoidea</taxon>
        <taxon>Ascarididae</taxon>
        <taxon>Parascaris</taxon>
    </lineage>
</organism>
<protein>
    <submittedName>
        <fullName evidence="2">Uncharacterized protein</fullName>
    </submittedName>
</protein>
<reference evidence="2" key="1">
    <citation type="submission" date="2022-11" db="UniProtKB">
        <authorList>
            <consortium name="WormBaseParasite"/>
        </authorList>
    </citation>
    <scope>IDENTIFICATION</scope>
</reference>